<keyword evidence="5" id="KW-0146">Chitin degradation</keyword>
<dbReference type="Gene3D" id="3.20.20.80">
    <property type="entry name" value="Glycosidases"/>
    <property type="match status" value="1"/>
</dbReference>
<evidence type="ECO:0000256" key="3">
    <source>
        <dbReference type="ARBA" id="ARBA00022801"/>
    </source>
</evidence>
<evidence type="ECO:0000256" key="2">
    <source>
        <dbReference type="ARBA" id="ARBA00012729"/>
    </source>
</evidence>
<dbReference type="InterPro" id="IPR017853">
    <property type="entry name" value="GH"/>
</dbReference>
<dbReference type="InterPro" id="IPR019028">
    <property type="entry name" value="CBM_49"/>
</dbReference>
<dbReference type="PROSITE" id="PS51910">
    <property type="entry name" value="GH18_2"/>
    <property type="match status" value="1"/>
</dbReference>
<gene>
    <name evidence="13" type="ORF">AUMI_14430</name>
</gene>
<feature type="region of interest" description="Disordered" evidence="9">
    <location>
        <begin position="273"/>
        <end position="313"/>
    </location>
</feature>
<dbReference type="RefSeq" id="WP_172418230.1">
    <property type="nucleotide sequence ID" value="NZ_AP017457.1"/>
</dbReference>
<dbReference type="KEGG" id="amin:AUMI_14430"/>
<dbReference type="GO" id="GO:0008843">
    <property type="term" value="F:endochitinase activity"/>
    <property type="evidence" value="ECO:0007669"/>
    <property type="project" value="UniProtKB-EC"/>
</dbReference>
<dbReference type="PANTHER" id="PTHR11177">
    <property type="entry name" value="CHITINASE"/>
    <property type="match status" value="1"/>
</dbReference>
<proteinExistence type="predicted"/>
<evidence type="ECO:0000256" key="7">
    <source>
        <dbReference type="ARBA" id="ARBA00023326"/>
    </source>
</evidence>
<evidence type="ECO:0000256" key="6">
    <source>
        <dbReference type="ARBA" id="ARBA00023295"/>
    </source>
</evidence>
<dbReference type="GO" id="GO:0030245">
    <property type="term" value="P:cellulose catabolic process"/>
    <property type="evidence" value="ECO:0007669"/>
    <property type="project" value="UniProtKB-KW"/>
</dbReference>
<dbReference type="InterPro" id="IPR029070">
    <property type="entry name" value="Chitinase_insertion_sf"/>
</dbReference>
<keyword evidence="10" id="KW-0732">Signal</keyword>
<dbReference type="AlphaFoldDB" id="A0A173LVK5"/>
<dbReference type="SUPFAM" id="SSF51445">
    <property type="entry name" value="(Trans)glycosidases"/>
    <property type="match status" value="1"/>
</dbReference>
<reference evidence="13 14" key="1">
    <citation type="journal article" date="2016" name="Genome Announc.">
        <title>Complete Genome Sequence of Aurantimicrobium minutum Type Strain KNCT, a Planktonic Ultramicrobacterium Isolated from River Water.</title>
        <authorList>
            <person name="Nakai R."/>
            <person name="Fujisawa T."/>
            <person name="Nakamura Y."/>
            <person name="Nishide H."/>
            <person name="Uchiyama I."/>
            <person name="Baba T."/>
            <person name="Toyoda A."/>
            <person name="Fujiyama A."/>
            <person name="Naganuma T."/>
            <person name="Niki H."/>
        </authorList>
    </citation>
    <scope>NUCLEOTIDE SEQUENCE [LARGE SCALE GENOMIC DNA]</scope>
    <source>
        <strain evidence="13 14">KNC</strain>
    </source>
</reference>
<dbReference type="GO" id="GO:0030247">
    <property type="term" value="F:polysaccharide binding"/>
    <property type="evidence" value="ECO:0007669"/>
    <property type="project" value="UniProtKB-UniRule"/>
</dbReference>
<feature type="compositionally biased region" description="Low complexity" evidence="9">
    <location>
        <begin position="276"/>
        <end position="288"/>
    </location>
</feature>
<dbReference type="InterPro" id="IPR012291">
    <property type="entry name" value="CBM2_carb-bd_dom_sf"/>
</dbReference>
<evidence type="ECO:0000313" key="14">
    <source>
        <dbReference type="Proteomes" id="UP000243847"/>
    </source>
</evidence>
<dbReference type="InterPro" id="IPR008965">
    <property type="entry name" value="CBM2/CBM3_carb-bd_dom_sf"/>
</dbReference>
<dbReference type="EMBL" id="AP017457">
    <property type="protein sequence ID" value="BAU98985.1"/>
    <property type="molecule type" value="Genomic_DNA"/>
</dbReference>
<dbReference type="PROSITE" id="PS00561">
    <property type="entry name" value="CBM2_A"/>
    <property type="match status" value="1"/>
</dbReference>
<dbReference type="SMART" id="SM00636">
    <property type="entry name" value="Glyco_18"/>
    <property type="match status" value="1"/>
</dbReference>
<evidence type="ECO:0000256" key="8">
    <source>
        <dbReference type="RuleBase" id="RU000489"/>
    </source>
</evidence>
<dbReference type="PROSITE" id="PS51173">
    <property type="entry name" value="CBM2"/>
    <property type="match status" value="2"/>
</dbReference>
<dbReference type="CDD" id="cd06548">
    <property type="entry name" value="GH18_chitinase"/>
    <property type="match status" value="1"/>
</dbReference>
<dbReference type="GeneID" id="80451629"/>
<feature type="chain" id="PRO_5008008901" description="chitinase" evidence="10">
    <location>
        <begin position="31"/>
        <end position="688"/>
    </location>
</feature>
<feature type="domain" description="CBM2" evidence="11">
    <location>
        <begin position="28"/>
        <end position="136"/>
    </location>
</feature>
<dbReference type="InterPro" id="IPR050314">
    <property type="entry name" value="Glycosyl_Hydrlase_18"/>
</dbReference>
<sequence length="688" mass="72661">MKNKRATTAAIAALATSTAAFTGFAMPAQAAATDVNVDWKITQDWGSGYQGTVTVKNTSTKSINPWSVTIPYANSINSTWDATATSTTGGYRFSGPSWNLALAPGASVTFGFIGSSKGGALTPTTCVVSGATCAVNDGSSTVTPDPTPTTPTVDPTVTPEPTPTTPASSASALKVSLKVTSDWGTGRNVDMVVTNTGTTTLNKWSVSVPWKGTSVSMWNASSFLAGGVLTATNLSWNGTLAPGASATLGFTDNGNFVMPTSCATAVGTCELNGSGVTPQPTPTETTTPTPTPTVDPAPTVDPTAPPVNPYVPSPDAYTGDKKIVAYYPSWATYARNYQVADIPAEKITHINFAFANIADGKCVVGDSYADTDKAFAGDSWDQGAKRGNFNQLTKLKEANPNLETMISIGGWTWSKNFSAAAATEASRQAFVSSCVDFMNTYGFDGIDIDWEYPVSGGLYAGTPADKANYTALLAEFQKELAAQSARDGEHHPLTIAAPAGPTTIPNLEAKNIGGIVDWMNLMSYDYHGGWDPITGHNAPMKVGSKDTATGFSVSDAVDAYLNAGFPAQKLVLGLPLYGRGWENVGSTQNGLYQPATNASVGTWEKGVFDYTDIKNNYLPTMTRYWDAEAQVPYLYDPVRKLWISYDDPQSIKIKVDYIKAKGLGGAMVWELSGDRDEELIDALGTNLK</sequence>
<dbReference type="Gene3D" id="2.60.40.290">
    <property type="match status" value="2"/>
</dbReference>
<feature type="region of interest" description="Disordered" evidence="9">
    <location>
        <begin position="138"/>
        <end position="171"/>
    </location>
</feature>
<feature type="signal peptide" evidence="10">
    <location>
        <begin position="1"/>
        <end position="30"/>
    </location>
</feature>
<dbReference type="InterPro" id="IPR018366">
    <property type="entry name" value="CBM2_CS"/>
</dbReference>
<dbReference type="SMART" id="SM00637">
    <property type="entry name" value="CBD_II"/>
    <property type="match status" value="2"/>
</dbReference>
<dbReference type="Pfam" id="PF00553">
    <property type="entry name" value="CBM_2"/>
    <property type="match status" value="2"/>
</dbReference>
<dbReference type="SMART" id="SM01063">
    <property type="entry name" value="CBM49"/>
    <property type="match status" value="1"/>
</dbReference>
<protein>
    <recommendedName>
        <fullName evidence="2">chitinase</fullName>
        <ecNumber evidence="2">3.2.1.14</ecNumber>
    </recommendedName>
</protein>
<keyword evidence="7" id="KW-0119">Carbohydrate metabolism</keyword>
<organism evidence="13 14">
    <name type="scientific">Aurantimicrobium minutum</name>
    <dbReference type="NCBI Taxonomy" id="708131"/>
    <lineage>
        <taxon>Bacteria</taxon>
        <taxon>Bacillati</taxon>
        <taxon>Actinomycetota</taxon>
        <taxon>Actinomycetes</taxon>
        <taxon>Micrococcales</taxon>
        <taxon>Microbacteriaceae</taxon>
        <taxon>Aurantimicrobium</taxon>
    </lineage>
</organism>
<dbReference type="InterPro" id="IPR011583">
    <property type="entry name" value="Chitinase_II/V-like_cat"/>
</dbReference>
<dbReference type="GO" id="GO:0008061">
    <property type="term" value="F:chitin binding"/>
    <property type="evidence" value="ECO:0007669"/>
    <property type="project" value="InterPro"/>
</dbReference>
<name>A0A173LVK5_9MICO</name>
<evidence type="ECO:0000256" key="5">
    <source>
        <dbReference type="ARBA" id="ARBA00023024"/>
    </source>
</evidence>
<keyword evidence="3 8" id="KW-0378">Hydrolase</keyword>
<comment type="catalytic activity">
    <reaction evidence="1">
        <text>Random endo-hydrolysis of N-acetyl-beta-D-glucosaminide (1-&gt;4)-beta-linkages in chitin and chitodextrins.</text>
        <dbReference type="EC" id="3.2.1.14"/>
    </reaction>
</comment>
<evidence type="ECO:0000259" key="12">
    <source>
        <dbReference type="PROSITE" id="PS51910"/>
    </source>
</evidence>
<dbReference type="Gene3D" id="3.10.50.10">
    <property type="match status" value="1"/>
</dbReference>
<evidence type="ECO:0000256" key="4">
    <source>
        <dbReference type="ARBA" id="ARBA00023001"/>
    </source>
</evidence>
<dbReference type="GO" id="GO:0006032">
    <property type="term" value="P:chitin catabolic process"/>
    <property type="evidence" value="ECO:0007669"/>
    <property type="project" value="UniProtKB-KW"/>
</dbReference>
<keyword evidence="7" id="KW-0624">Polysaccharide degradation</keyword>
<keyword evidence="6 8" id="KW-0326">Glycosidase</keyword>
<accession>A0A173LVK5</accession>
<dbReference type="InterPro" id="IPR001919">
    <property type="entry name" value="CBD2"/>
</dbReference>
<dbReference type="EC" id="3.2.1.14" evidence="2"/>
<evidence type="ECO:0000313" key="13">
    <source>
        <dbReference type="EMBL" id="BAU98985.1"/>
    </source>
</evidence>
<dbReference type="Pfam" id="PF00704">
    <property type="entry name" value="Glyco_hydro_18"/>
    <property type="match status" value="1"/>
</dbReference>
<evidence type="ECO:0000256" key="9">
    <source>
        <dbReference type="SAM" id="MobiDB-lite"/>
    </source>
</evidence>
<feature type="compositionally biased region" description="Pro residues" evidence="9">
    <location>
        <begin position="303"/>
        <end position="312"/>
    </location>
</feature>
<evidence type="ECO:0000256" key="1">
    <source>
        <dbReference type="ARBA" id="ARBA00000822"/>
    </source>
</evidence>
<dbReference type="InterPro" id="IPR001579">
    <property type="entry name" value="Glyco_hydro_18_chit_AS"/>
</dbReference>
<evidence type="ECO:0000259" key="11">
    <source>
        <dbReference type="PROSITE" id="PS51173"/>
    </source>
</evidence>
<dbReference type="PROSITE" id="PS01095">
    <property type="entry name" value="GH18_1"/>
    <property type="match status" value="1"/>
</dbReference>
<feature type="domain" description="CBM2" evidence="11">
    <location>
        <begin position="161"/>
        <end position="272"/>
    </location>
</feature>
<feature type="domain" description="GH18" evidence="12">
    <location>
        <begin position="321"/>
        <end position="688"/>
    </location>
</feature>
<dbReference type="SUPFAM" id="SSF54556">
    <property type="entry name" value="Chitinase insertion domain"/>
    <property type="match status" value="1"/>
</dbReference>
<dbReference type="Proteomes" id="UP000243847">
    <property type="component" value="Chromosome sequence1"/>
</dbReference>
<evidence type="ECO:0000256" key="10">
    <source>
        <dbReference type="SAM" id="SignalP"/>
    </source>
</evidence>
<keyword evidence="4" id="KW-0136">Cellulose degradation</keyword>
<dbReference type="PANTHER" id="PTHR11177:SF317">
    <property type="entry name" value="CHITINASE 12-RELATED"/>
    <property type="match status" value="1"/>
</dbReference>
<dbReference type="InterPro" id="IPR001223">
    <property type="entry name" value="Glyco_hydro18_cat"/>
</dbReference>
<dbReference type="SUPFAM" id="SSF49384">
    <property type="entry name" value="Carbohydrate-binding domain"/>
    <property type="match status" value="2"/>
</dbReference>